<name>A0A815R369_9BILA</name>
<gene>
    <name evidence="2" type="ORF">JBS370_LOCUS31978</name>
    <name evidence="1" type="ORF">ZHD862_LOCUS36152</name>
</gene>
<reference evidence="1" key="1">
    <citation type="submission" date="2021-02" db="EMBL/GenBank/DDBJ databases">
        <authorList>
            <person name="Nowell W R."/>
        </authorList>
    </citation>
    <scope>NUCLEOTIDE SEQUENCE</scope>
</reference>
<dbReference type="SUPFAM" id="SSF54236">
    <property type="entry name" value="Ubiquitin-like"/>
    <property type="match status" value="1"/>
</dbReference>
<dbReference type="Proteomes" id="UP000663836">
    <property type="component" value="Unassembled WGS sequence"/>
</dbReference>
<sequence length="128" mass="14655">MLNITFQNFAGKSIPAMIKDDFDLAEFKKVATAAFGPADGYRFVVDGTQLDLEHEDKFNEQKSKITDDKTIFVLGRLRGGGFIDIATFIDIIYADLPNELNKKNRHCLRFRSELAICLWIRKVMNNIH</sequence>
<evidence type="ECO:0000313" key="1">
    <source>
        <dbReference type="EMBL" id="CAF1471491.1"/>
    </source>
</evidence>
<protein>
    <recommendedName>
        <fullName evidence="4">Ubiquitin-like domain-containing protein</fullName>
    </recommendedName>
</protein>
<dbReference type="AlphaFoldDB" id="A0A815R369"/>
<dbReference type="Proteomes" id="UP000663864">
    <property type="component" value="Unassembled WGS sequence"/>
</dbReference>
<comment type="caution">
    <text evidence="1">The sequence shown here is derived from an EMBL/GenBank/DDBJ whole genome shotgun (WGS) entry which is preliminary data.</text>
</comment>
<organism evidence="1 3">
    <name type="scientific">Rotaria sordida</name>
    <dbReference type="NCBI Taxonomy" id="392033"/>
    <lineage>
        <taxon>Eukaryota</taxon>
        <taxon>Metazoa</taxon>
        <taxon>Spiralia</taxon>
        <taxon>Gnathifera</taxon>
        <taxon>Rotifera</taxon>
        <taxon>Eurotatoria</taxon>
        <taxon>Bdelloidea</taxon>
        <taxon>Philodinida</taxon>
        <taxon>Philodinidae</taxon>
        <taxon>Rotaria</taxon>
    </lineage>
</organism>
<evidence type="ECO:0000313" key="3">
    <source>
        <dbReference type="Proteomes" id="UP000663864"/>
    </source>
</evidence>
<dbReference type="InterPro" id="IPR029071">
    <property type="entry name" value="Ubiquitin-like_domsf"/>
</dbReference>
<proteinExistence type="predicted"/>
<accession>A0A815R369</accession>
<evidence type="ECO:0008006" key="4">
    <source>
        <dbReference type="Google" id="ProtNLM"/>
    </source>
</evidence>
<dbReference type="EMBL" id="CAJNOT010005654">
    <property type="protein sequence ID" value="CAF1471491.1"/>
    <property type="molecule type" value="Genomic_DNA"/>
</dbReference>
<evidence type="ECO:0000313" key="2">
    <source>
        <dbReference type="EMBL" id="CAF4106399.1"/>
    </source>
</evidence>
<dbReference type="EMBL" id="CAJOBD010008191">
    <property type="protein sequence ID" value="CAF4106399.1"/>
    <property type="molecule type" value="Genomic_DNA"/>
</dbReference>